<organism evidence="2 3">
    <name type="scientific">Nocardiopsis alba</name>
    <dbReference type="NCBI Taxonomy" id="53437"/>
    <lineage>
        <taxon>Bacteria</taxon>
        <taxon>Bacillati</taxon>
        <taxon>Actinomycetota</taxon>
        <taxon>Actinomycetes</taxon>
        <taxon>Streptosporangiales</taxon>
        <taxon>Nocardiopsidaceae</taxon>
        <taxon>Nocardiopsis</taxon>
    </lineage>
</organism>
<evidence type="ECO:0000313" key="2">
    <source>
        <dbReference type="EMBL" id="MYR33433.1"/>
    </source>
</evidence>
<dbReference type="Proteomes" id="UP000467124">
    <property type="component" value="Unassembled WGS sequence"/>
</dbReference>
<gene>
    <name evidence="2" type="ORF">GTW20_14460</name>
</gene>
<comment type="caution">
    <text evidence="2">The sequence shown here is derived from an EMBL/GenBank/DDBJ whole genome shotgun (WGS) entry which is preliminary data.</text>
</comment>
<sequence>MAERIGSLGDRITSLSGSLSAVLGRLDEKITRYERERTENGDVEQAPPPDNFRAHLFSGGGGR</sequence>
<evidence type="ECO:0000313" key="3">
    <source>
        <dbReference type="Proteomes" id="UP000467124"/>
    </source>
</evidence>
<evidence type="ECO:0000256" key="1">
    <source>
        <dbReference type="SAM" id="MobiDB-lite"/>
    </source>
</evidence>
<dbReference type="RefSeq" id="WP_161111179.1">
    <property type="nucleotide sequence ID" value="NZ_JBEYGQ010000017.1"/>
</dbReference>
<dbReference type="AlphaFoldDB" id="A0A7K2IU28"/>
<protein>
    <submittedName>
        <fullName evidence="2">Uncharacterized protein</fullName>
    </submittedName>
</protein>
<feature type="region of interest" description="Disordered" evidence="1">
    <location>
        <begin position="33"/>
        <end position="63"/>
    </location>
</feature>
<reference evidence="2 3" key="1">
    <citation type="journal article" date="2019" name="Nat. Commun.">
        <title>The antimicrobial potential of Streptomyces from insect microbiomes.</title>
        <authorList>
            <person name="Chevrette M.G."/>
            <person name="Carlson C.M."/>
            <person name="Ortega H.E."/>
            <person name="Thomas C."/>
            <person name="Ananiev G.E."/>
            <person name="Barns K.J."/>
            <person name="Book A.J."/>
            <person name="Cagnazzo J."/>
            <person name="Carlos C."/>
            <person name="Flanigan W."/>
            <person name="Grubbs K.J."/>
            <person name="Horn H.A."/>
            <person name="Hoffmann F.M."/>
            <person name="Klassen J.L."/>
            <person name="Knack J.J."/>
            <person name="Lewin G.R."/>
            <person name="McDonald B.R."/>
            <person name="Muller L."/>
            <person name="Melo W.G.P."/>
            <person name="Pinto-Tomas A.A."/>
            <person name="Schmitz A."/>
            <person name="Wendt-Pienkowski E."/>
            <person name="Wildman S."/>
            <person name="Zhao M."/>
            <person name="Zhang F."/>
            <person name="Bugni T.S."/>
            <person name="Andes D.R."/>
            <person name="Pupo M.T."/>
            <person name="Currie C.R."/>
        </authorList>
    </citation>
    <scope>NUCLEOTIDE SEQUENCE [LARGE SCALE GENOMIC DNA]</scope>
    <source>
        <strain evidence="2 3">SID5840</strain>
    </source>
</reference>
<proteinExistence type="predicted"/>
<accession>A0A7K2IU28</accession>
<dbReference type="EMBL" id="WWHY01000001">
    <property type="protein sequence ID" value="MYR33433.1"/>
    <property type="molecule type" value="Genomic_DNA"/>
</dbReference>
<name>A0A7K2IU28_9ACTN</name>